<keyword evidence="1" id="KW-1133">Transmembrane helix</keyword>
<dbReference type="GeneID" id="64347957"/>
<proteinExistence type="predicted"/>
<dbReference type="EMBL" id="SMZT01000004">
    <property type="protein sequence ID" value="TDL42479.1"/>
    <property type="molecule type" value="Genomic_DNA"/>
</dbReference>
<gene>
    <name evidence="2" type="ORF">E2R59_11070</name>
</gene>
<feature type="transmembrane region" description="Helical" evidence="1">
    <location>
        <begin position="6"/>
        <end position="26"/>
    </location>
</feature>
<dbReference type="AlphaFoldDB" id="A0A4V3B2X2"/>
<reference evidence="2 3" key="1">
    <citation type="submission" date="2019-03" db="EMBL/GenBank/DDBJ databases">
        <title>Genome Sequencing and Assembly of Various Microbes Isolated from Partially Reclaimed Soil and Acid Mine Drainage (AMD) Site.</title>
        <authorList>
            <person name="Steinbock B."/>
            <person name="Bechtold R."/>
            <person name="Sevigny J.L."/>
            <person name="Thomas D."/>
            <person name="Cuthill L.R."/>
            <person name="Aveiro Johannsen E.J."/>
            <person name="Thomas K."/>
            <person name="Ghosh A."/>
        </authorList>
    </citation>
    <scope>NUCLEOTIDE SEQUENCE [LARGE SCALE GENOMIC DNA]</scope>
    <source>
        <strain evidence="2 3">S-A3</strain>
    </source>
</reference>
<accession>A0A4V3B2X2</accession>
<dbReference type="RefSeq" id="WP_133410587.1">
    <property type="nucleotide sequence ID" value="NZ_SMZT01000004.1"/>
</dbReference>
<name>A0A4V3B2X2_KOCRO</name>
<organism evidence="2 3">
    <name type="scientific">Kocuria rosea</name>
    <name type="common">Deinococcus erythromyxa</name>
    <name type="synonym">Micrococcus rubens</name>
    <dbReference type="NCBI Taxonomy" id="1275"/>
    <lineage>
        <taxon>Bacteria</taxon>
        <taxon>Bacillati</taxon>
        <taxon>Actinomycetota</taxon>
        <taxon>Actinomycetes</taxon>
        <taxon>Micrococcales</taxon>
        <taxon>Micrococcaceae</taxon>
        <taxon>Kocuria</taxon>
    </lineage>
</organism>
<keyword evidence="1" id="KW-0472">Membrane</keyword>
<sequence>MTPDALAPVLLAVAGSILALAGLMILTSRRRRSITAFGAFVLLTGLITISPTTASETANTAVTAASEAITGFADRGAPDPDLYDRGQGEIVAVETPAAL</sequence>
<protein>
    <submittedName>
        <fullName evidence="2">Uncharacterized protein</fullName>
    </submittedName>
</protein>
<keyword evidence="1" id="KW-0812">Transmembrane</keyword>
<dbReference type="Proteomes" id="UP000295163">
    <property type="component" value="Unassembled WGS sequence"/>
</dbReference>
<feature type="transmembrane region" description="Helical" evidence="1">
    <location>
        <begin position="33"/>
        <end position="50"/>
    </location>
</feature>
<evidence type="ECO:0000313" key="3">
    <source>
        <dbReference type="Proteomes" id="UP000295163"/>
    </source>
</evidence>
<evidence type="ECO:0000313" key="2">
    <source>
        <dbReference type="EMBL" id="TDL42479.1"/>
    </source>
</evidence>
<evidence type="ECO:0000256" key="1">
    <source>
        <dbReference type="SAM" id="Phobius"/>
    </source>
</evidence>
<comment type="caution">
    <text evidence="2">The sequence shown here is derived from an EMBL/GenBank/DDBJ whole genome shotgun (WGS) entry which is preliminary data.</text>
</comment>